<reference evidence="2" key="1">
    <citation type="submission" date="2022-08" db="EMBL/GenBank/DDBJ databases">
        <title>Novel sulphate-reducing endosymbionts in the free-living metamonad Anaeramoeba.</title>
        <authorList>
            <person name="Jerlstrom-Hultqvist J."/>
            <person name="Cepicka I."/>
            <person name="Gallot-Lavallee L."/>
            <person name="Salas-Leiva D."/>
            <person name="Curtis B.A."/>
            <person name="Zahonova K."/>
            <person name="Pipaliya S."/>
            <person name="Dacks J."/>
            <person name="Roger A.J."/>
        </authorList>
    </citation>
    <scope>NUCLEOTIDE SEQUENCE</scope>
    <source>
        <strain evidence="2">Busselton2</strain>
    </source>
</reference>
<feature type="compositionally biased region" description="Basic and acidic residues" evidence="1">
    <location>
        <begin position="1400"/>
        <end position="1465"/>
    </location>
</feature>
<feature type="compositionally biased region" description="Low complexity" evidence="1">
    <location>
        <begin position="981"/>
        <end position="1005"/>
    </location>
</feature>
<proteinExistence type="predicted"/>
<dbReference type="Proteomes" id="UP001146793">
    <property type="component" value="Unassembled WGS sequence"/>
</dbReference>
<dbReference type="PANTHER" id="PTHR23253">
    <property type="entry name" value="EUKARYOTIC TRANSLATION INITIATION FACTOR 4 GAMMA"/>
    <property type="match status" value="1"/>
</dbReference>
<feature type="region of interest" description="Disordered" evidence="1">
    <location>
        <begin position="1382"/>
        <end position="1472"/>
    </location>
</feature>
<dbReference type="InterPro" id="IPR013320">
    <property type="entry name" value="ConA-like_dom_sf"/>
</dbReference>
<feature type="region of interest" description="Disordered" evidence="1">
    <location>
        <begin position="981"/>
        <end position="1028"/>
    </location>
</feature>
<feature type="region of interest" description="Disordered" evidence="1">
    <location>
        <begin position="338"/>
        <end position="361"/>
    </location>
</feature>
<dbReference type="SUPFAM" id="SSF49899">
    <property type="entry name" value="Concanavalin A-like lectins/glucanases"/>
    <property type="match status" value="1"/>
</dbReference>
<organism evidence="2 3">
    <name type="scientific">Anaeramoeba flamelloides</name>
    <dbReference type="NCBI Taxonomy" id="1746091"/>
    <lineage>
        <taxon>Eukaryota</taxon>
        <taxon>Metamonada</taxon>
        <taxon>Anaeramoebidae</taxon>
        <taxon>Anaeramoeba</taxon>
    </lineage>
</organism>
<feature type="compositionally biased region" description="Low complexity" evidence="1">
    <location>
        <begin position="1017"/>
        <end position="1028"/>
    </location>
</feature>
<evidence type="ECO:0000313" key="2">
    <source>
        <dbReference type="EMBL" id="KAJ3445671.1"/>
    </source>
</evidence>
<evidence type="ECO:0000313" key="3">
    <source>
        <dbReference type="Proteomes" id="UP001146793"/>
    </source>
</evidence>
<feature type="compositionally biased region" description="Acidic residues" evidence="1">
    <location>
        <begin position="1006"/>
        <end position="1016"/>
    </location>
</feature>
<accession>A0AAV7ZX34</accession>
<evidence type="ECO:0000256" key="1">
    <source>
        <dbReference type="SAM" id="MobiDB-lite"/>
    </source>
</evidence>
<name>A0AAV7ZX34_9EUKA</name>
<dbReference type="EMBL" id="JANTQA010000023">
    <property type="protein sequence ID" value="KAJ3445671.1"/>
    <property type="molecule type" value="Genomic_DNA"/>
</dbReference>
<sequence length="1472" mass="175703">MNKLKRLEFKQYRSLTAQNIETFFSQISTLLIPKVIVKDLPNDLKFITKKNNPKDKEKFDPLWFQKLIEICLIKQANWEPTKVTKKISILKIKNDKQAFLLFQKTLAQNIPNNSAHPTTLILDGISVEENDEMMININKNDEKQLIFSEIIIENICEIIKILINDKMILKEIFDHHVIINEIINLLKIVISYYQNFTMNKYLSKIREFLLFFFFELQEKEYLSLQQEKIIVNNLIKLFKLPKYEKITFQFNKKETKRYLIKEMKLKAIKLKNFLNIPQEKLKEIEFQNKISILNFFHLLIISSHSKKIQEVIYDNKEFLKLTDFILWVSMNFKPMKINNNQKKKKRTNKNQNDHNNNSNSDKYLLPYNVPISSKNQNISLKMLTNNQTNEFISNTSKLTLLFRKLTELCSISSINKKNLKRIILLSCINIFKYHDDDNTRNNEAKDYIKYECPLLQLYCLKFFFMNIFQIEEFKLLVKNDIWKTLFSSFFYPLKSDPNHYLILQAKDLLKSIKIYLFQFLKVFIIKGFELKKLIIFKDFMKILNSLILKNFKELNFKILNDIILLLIDLTNYNNNIILFAMVKYKLVNVLFSVINDCYKLSKKIINSNNQDDNILLFSQRHFIKCRYSLFVLLGKILNIKKILNYCIVNSLINRIFLNLLFEKESQNYIIEILNKIMELPIEKSNDDDYNRFFSHYLQFIEFQLITQENIFKWKFDNRNENRGLDKNNHGENSQLINNNNTDIIIILIEIIINGIQKNRMELQKHFIKNNVYNLILIILSNFQNQEQLQYNILLLLKSLFWKNFNNISKFENEIGFVNLEKLISFNNDKHFQILLDLLINNGSFSIENNYKIQVPQMIMIIFRIYSIENRNSLIKLKQLIQIFQNICNKCIENCTSCLNIGLIEYLCKQLIPSVLSIKSGVPLFNEIIDLIAIIGKNSMNVPQLKTIFSLFQSRLINNNFHYLNLLINCFERMLSKNSNNNDDDISSSSNIVNNKNNNKNGNDNNNNDEYDDDDDNNNNNNNNKNNPNSLLNVEEPIYSFNFNGFNSHLVLPEMENWFQNKKFTFYTWLNYQTNPKINDQYFPRILSFLNQSNQGFEFLIENFGKHFSIILYNKLITKKIKFEINLKKNCWYFICLVKNFSYFQSFNNQIYHFHNFSLYLNNKLVENKEIIFHFPQGIKFTHNRIGSNFKIKSKNWNLDQENFFLGKLGEINILLNCLNFNQILDIFNLGPNYIYNKFFYDNLNNEFNYKFRYNDKKISTNQTNINSLNFLKNYLLKYDPKGCNDKYCFDQNCNSIKLNTSLKIGITNVIKTPFHNLIYCFDLKIFFGLLFQLISINNNNKNQKSLIINNLQEKLLGKSNKENENELEEKINNYENQKEIGKINGNVNEKGNEKRKRKGYKNENEKEKEREKEKRNDEDETWEKQRNESEKTNKEKNNESKKEIKNTKKLQENQKKEKVKNFGIERKKKKKI</sequence>
<feature type="compositionally biased region" description="Low complexity" evidence="1">
    <location>
        <begin position="349"/>
        <end position="361"/>
    </location>
</feature>
<protein>
    <submittedName>
        <fullName evidence="2">Uncharacterized protein</fullName>
    </submittedName>
</protein>
<gene>
    <name evidence="2" type="ORF">M0812_11558</name>
</gene>
<comment type="caution">
    <text evidence="2">The sequence shown here is derived from an EMBL/GenBank/DDBJ whole genome shotgun (WGS) entry which is preliminary data.</text>
</comment>